<evidence type="ECO:0000313" key="1">
    <source>
        <dbReference type="EMBL" id="CAB4174335.1"/>
    </source>
</evidence>
<dbReference type="EMBL" id="LR796984">
    <property type="protein sequence ID" value="CAB4179747.1"/>
    <property type="molecule type" value="Genomic_DNA"/>
</dbReference>
<evidence type="ECO:0000313" key="3">
    <source>
        <dbReference type="EMBL" id="CAB4188863.1"/>
    </source>
</evidence>
<gene>
    <name evidence="2" type="ORF">UFOVP1035_30</name>
    <name evidence="3" type="ORF">UFOVP1181_136</name>
    <name evidence="1" type="ORF">UFOVP965_34</name>
</gene>
<sequence>MADNVVIRFPDSVDQPTAIYSVNLYQNRFAHEMVSVVFKDWGLAYDNISYGSPVQMAIAGTGSSRQFYGYVYFVNPIRTPGTNYTEVILIGGSFPMKASGQAVYKDITADQVIQQIADKHGLVSYVVPHDRVFEQIAQTGHTDWELMVRLAHQCGYSLRTENTEIYFQPLLEDYTKYRSEAIKFVMNSSNEPGGSSMYSFEPIVGESTEFDDAQKAAVAISGTDRFGSGAIKAVHTRNKTTRRKSQVESFDRFDTSVVANSVEIAQSEAKAAEDRNSFPYRAKVKVIGTPTLRPDMPVFLDGVGNTYSGFWIVLSTEHEILETELNRYTYVTKIVVGADSLGAADRWTDNKTVSQPDYKPSRTVIANVRQTKVKPATKIVKRKINLGPQNKGSFGSATNREKPTVSSYALEPAYWKTGTQTLSSITEVVRPPAVILNRLAKMRNLQ</sequence>
<dbReference type="EMBL" id="LR796920">
    <property type="protein sequence ID" value="CAB4174335.1"/>
    <property type="molecule type" value="Genomic_DNA"/>
</dbReference>
<name>A0A6J5PYV0_9CAUD</name>
<organism evidence="1">
    <name type="scientific">uncultured Caudovirales phage</name>
    <dbReference type="NCBI Taxonomy" id="2100421"/>
    <lineage>
        <taxon>Viruses</taxon>
        <taxon>Duplodnaviria</taxon>
        <taxon>Heunggongvirae</taxon>
        <taxon>Uroviricota</taxon>
        <taxon>Caudoviricetes</taxon>
        <taxon>Peduoviridae</taxon>
        <taxon>Maltschvirus</taxon>
        <taxon>Maltschvirus maltsch</taxon>
    </lineage>
</organism>
<accession>A0A6J5PYV0</accession>
<dbReference type="EMBL" id="LR797127">
    <property type="protein sequence ID" value="CAB4188863.1"/>
    <property type="molecule type" value="Genomic_DNA"/>
</dbReference>
<evidence type="ECO:0000313" key="2">
    <source>
        <dbReference type="EMBL" id="CAB4179747.1"/>
    </source>
</evidence>
<protein>
    <submittedName>
        <fullName evidence="1">COG3500 Phage protein D</fullName>
    </submittedName>
</protein>
<reference evidence="1" key="1">
    <citation type="submission" date="2020-05" db="EMBL/GenBank/DDBJ databases">
        <authorList>
            <person name="Chiriac C."/>
            <person name="Salcher M."/>
            <person name="Ghai R."/>
            <person name="Kavagutti S V."/>
        </authorList>
    </citation>
    <scope>NUCLEOTIDE SEQUENCE</scope>
</reference>
<dbReference type="SUPFAM" id="SSF69279">
    <property type="entry name" value="Phage tail proteins"/>
    <property type="match status" value="1"/>
</dbReference>
<proteinExistence type="predicted"/>